<evidence type="ECO:0008006" key="4">
    <source>
        <dbReference type="Google" id="ProtNLM"/>
    </source>
</evidence>
<organism evidence="2 3">
    <name type="scientific">Dysgonomonas macrotermitis</name>
    <dbReference type="NCBI Taxonomy" id="1346286"/>
    <lineage>
        <taxon>Bacteria</taxon>
        <taxon>Pseudomonadati</taxon>
        <taxon>Bacteroidota</taxon>
        <taxon>Bacteroidia</taxon>
        <taxon>Bacteroidales</taxon>
        <taxon>Dysgonomonadaceae</taxon>
        <taxon>Dysgonomonas</taxon>
    </lineage>
</organism>
<sequence length="88" mass="10746">MESNTHDNHFSDRARKISDKPPCNTLPNEDAFDLEEWWNNCEVCEFLEISFRTLQRYRGKNIIPYIRVRDKYYYRSEDVKLLKNNNLK</sequence>
<dbReference type="EMBL" id="FQUC01000002">
    <property type="protein sequence ID" value="SHE90023.1"/>
    <property type="molecule type" value="Genomic_DNA"/>
</dbReference>
<keyword evidence="3" id="KW-1185">Reference proteome</keyword>
<gene>
    <name evidence="2" type="ORF">SAMN05444362_102445</name>
</gene>
<dbReference type="InterPro" id="IPR009061">
    <property type="entry name" value="DNA-bd_dom_put_sf"/>
</dbReference>
<dbReference type="Proteomes" id="UP000184480">
    <property type="component" value="Unassembled WGS sequence"/>
</dbReference>
<dbReference type="SUPFAM" id="SSF46955">
    <property type="entry name" value="Putative DNA-binding domain"/>
    <property type="match status" value="1"/>
</dbReference>
<name>A0A1M4X975_9BACT</name>
<evidence type="ECO:0000313" key="3">
    <source>
        <dbReference type="Proteomes" id="UP000184480"/>
    </source>
</evidence>
<dbReference type="PANTHER" id="PTHR34585:SF22">
    <property type="entry name" value="HELIX-TURN-HELIX DOMAIN-CONTAINING PROTEIN"/>
    <property type="match status" value="1"/>
</dbReference>
<evidence type="ECO:0000256" key="1">
    <source>
        <dbReference type="SAM" id="MobiDB-lite"/>
    </source>
</evidence>
<accession>A0A1M4X975</accession>
<dbReference type="RefSeq" id="WP_062184011.1">
    <property type="nucleotide sequence ID" value="NZ_BBXL01000024.1"/>
</dbReference>
<evidence type="ECO:0000313" key="2">
    <source>
        <dbReference type="EMBL" id="SHE90023.1"/>
    </source>
</evidence>
<dbReference type="PANTHER" id="PTHR34585">
    <property type="match status" value="1"/>
</dbReference>
<proteinExistence type="predicted"/>
<dbReference type="OrthoDB" id="768005at2"/>
<reference evidence="3" key="1">
    <citation type="submission" date="2016-11" db="EMBL/GenBank/DDBJ databases">
        <authorList>
            <person name="Varghese N."/>
            <person name="Submissions S."/>
        </authorList>
    </citation>
    <scope>NUCLEOTIDE SEQUENCE [LARGE SCALE GENOMIC DNA]</scope>
    <source>
        <strain evidence="3">DSM 27370</strain>
    </source>
</reference>
<protein>
    <recommendedName>
        <fullName evidence="4">Helix-turn-helix domain-containing protein</fullName>
    </recommendedName>
</protein>
<feature type="compositionally biased region" description="Basic and acidic residues" evidence="1">
    <location>
        <begin position="1"/>
        <end position="19"/>
    </location>
</feature>
<dbReference type="STRING" id="1346286.SAMN05444362_102445"/>
<feature type="region of interest" description="Disordered" evidence="1">
    <location>
        <begin position="1"/>
        <end position="23"/>
    </location>
</feature>
<dbReference type="AlphaFoldDB" id="A0A1M4X975"/>